<feature type="compositionally biased region" description="Polar residues" evidence="1">
    <location>
        <begin position="288"/>
        <end position="315"/>
    </location>
</feature>
<gene>
    <name evidence="2" type="ORF">AT9943_LOCUS6628</name>
</gene>
<sequence length="364" mass="42161">MDKRIPFQRKGNGIARGFSPPPRKRIKAPDLDTSDLIAANSLTFMGRLTNPQRSTPLVFISFPRKPPYHFDQWMIILQKWEPIISDTFPSMIPFLIELQGIPIHYWQPKMMKSIGEELEEILDLESTSFSVKIRILINGLEPLIKETVVDFHDGSEAIVLLEYKNLKNHYHHCFRLSHEKKICLGLKEEKEVPVITTSFHQNSTELSRNYYTPKDNFTPPRSQQGVSFNSDSSQTKHSPLRRKFPDRERRSHSHSEARSFSRNHLPSRAPPDRSNGYQKRRPSKEPSYHSTSRGHYRSSQQNTLQWKEKSPQIQASHLEISDSSRTRRPPLERNLSSMAPLSPPLHRLNSLEVISPPIPIPIKE</sequence>
<feature type="compositionally biased region" description="Polar residues" evidence="1">
    <location>
        <begin position="219"/>
        <end position="237"/>
    </location>
</feature>
<dbReference type="Proteomes" id="UP000516314">
    <property type="component" value="Chromosome 2"/>
</dbReference>
<dbReference type="PANTHER" id="PTHR31286">
    <property type="entry name" value="GLYCINE-RICH CELL WALL STRUCTURAL PROTEIN 1.8-LIKE"/>
    <property type="match status" value="1"/>
</dbReference>
<dbReference type="EMBL" id="LR881467">
    <property type="protein sequence ID" value="CAD5318393.1"/>
    <property type="molecule type" value="Genomic_DNA"/>
</dbReference>
<proteinExistence type="predicted"/>
<protein>
    <submittedName>
        <fullName evidence="2">(thale cress) hypothetical protein</fullName>
    </submittedName>
</protein>
<reference evidence="2 3" key="1">
    <citation type="submission" date="2020-09" db="EMBL/GenBank/DDBJ databases">
        <authorList>
            <person name="Ashkenazy H."/>
        </authorList>
    </citation>
    <scope>NUCLEOTIDE SEQUENCE [LARGE SCALE GENOMIC DNA]</scope>
    <source>
        <strain evidence="3">cv. Cdm-0</strain>
    </source>
</reference>
<feature type="region of interest" description="Disordered" evidence="1">
    <location>
        <begin position="206"/>
        <end position="344"/>
    </location>
</feature>
<evidence type="ECO:0000313" key="3">
    <source>
        <dbReference type="Proteomes" id="UP000516314"/>
    </source>
</evidence>
<dbReference type="PANTHER" id="PTHR31286:SF163">
    <property type="entry name" value="ZINC KNUCKLE CX2CX4HX4C DOMAIN-CONTAINING PROTEIN"/>
    <property type="match status" value="1"/>
</dbReference>
<accession>A0A7G2E8S7</accession>
<organism evidence="2 3">
    <name type="scientific">Arabidopsis thaliana</name>
    <name type="common">Mouse-ear cress</name>
    <dbReference type="NCBI Taxonomy" id="3702"/>
    <lineage>
        <taxon>Eukaryota</taxon>
        <taxon>Viridiplantae</taxon>
        <taxon>Streptophyta</taxon>
        <taxon>Embryophyta</taxon>
        <taxon>Tracheophyta</taxon>
        <taxon>Spermatophyta</taxon>
        <taxon>Magnoliopsida</taxon>
        <taxon>eudicotyledons</taxon>
        <taxon>Gunneridae</taxon>
        <taxon>Pentapetalae</taxon>
        <taxon>rosids</taxon>
        <taxon>malvids</taxon>
        <taxon>Brassicales</taxon>
        <taxon>Brassicaceae</taxon>
        <taxon>Camelineae</taxon>
        <taxon>Arabidopsis</taxon>
    </lineage>
</organism>
<dbReference type="AlphaFoldDB" id="A0A7G2E8S7"/>
<feature type="compositionally biased region" description="Basic and acidic residues" evidence="1">
    <location>
        <begin position="319"/>
        <end position="331"/>
    </location>
</feature>
<dbReference type="InterPro" id="IPR040256">
    <property type="entry name" value="At4g02000-like"/>
</dbReference>
<evidence type="ECO:0000313" key="2">
    <source>
        <dbReference type="EMBL" id="CAD5318393.1"/>
    </source>
</evidence>
<name>A0A7G2E8S7_ARATH</name>
<evidence type="ECO:0000256" key="1">
    <source>
        <dbReference type="SAM" id="MobiDB-lite"/>
    </source>
</evidence>
<feature type="compositionally biased region" description="Basic and acidic residues" evidence="1">
    <location>
        <begin position="243"/>
        <end position="259"/>
    </location>
</feature>
<feature type="region of interest" description="Disordered" evidence="1">
    <location>
        <begin position="1"/>
        <end position="25"/>
    </location>
</feature>